<accession>A0A0E9SS35</accession>
<reference evidence="1" key="1">
    <citation type="submission" date="2014-11" db="EMBL/GenBank/DDBJ databases">
        <authorList>
            <person name="Amaro Gonzalez C."/>
        </authorList>
    </citation>
    <scope>NUCLEOTIDE SEQUENCE</scope>
</reference>
<dbReference type="EMBL" id="GBXM01064398">
    <property type="protein sequence ID" value="JAH44179.1"/>
    <property type="molecule type" value="Transcribed_RNA"/>
</dbReference>
<evidence type="ECO:0000313" key="1">
    <source>
        <dbReference type="EMBL" id="JAH44179.1"/>
    </source>
</evidence>
<organism evidence="1">
    <name type="scientific">Anguilla anguilla</name>
    <name type="common">European freshwater eel</name>
    <name type="synonym">Muraena anguilla</name>
    <dbReference type="NCBI Taxonomy" id="7936"/>
    <lineage>
        <taxon>Eukaryota</taxon>
        <taxon>Metazoa</taxon>
        <taxon>Chordata</taxon>
        <taxon>Craniata</taxon>
        <taxon>Vertebrata</taxon>
        <taxon>Euteleostomi</taxon>
        <taxon>Actinopterygii</taxon>
        <taxon>Neopterygii</taxon>
        <taxon>Teleostei</taxon>
        <taxon>Anguilliformes</taxon>
        <taxon>Anguillidae</taxon>
        <taxon>Anguilla</taxon>
    </lineage>
</organism>
<dbReference type="AlphaFoldDB" id="A0A0E9SS35"/>
<proteinExistence type="predicted"/>
<sequence>MHTDFKHTYATVTSPLSVLSMLPVSWPNLPYARKNFIIRKGHFYKPTAFFLHTCLNKV</sequence>
<name>A0A0E9SS35_ANGAN</name>
<reference evidence="1" key="2">
    <citation type="journal article" date="2015" name="Fish Shellfish Immunol.">
        <title>Early steps in the European eel (Anguilla anguilla)-Vibrio vulnificus interaction in the gills: Role of the RtxA13 toxin.</title>
        <authorList>
            <person name="Callol A."/>
            <person name="Pajuelo D."/>
            <person name="Ebbesson L."/>
            <person name="Teles M."/>
            <person name="MacKenzie S."/>
            <person name="Amaro C."/>
        </authorList>
    </citation>
    <scope>NUCLEOTIDE SEQUENCE</scope>
</reference>
<protein>
    <submittedName>
        <fullName evidence="1">Uncharacterized protein</fullName>
    </submittedName>
</protein>